<dbReference type="Proteomes" id="UP000765509">
    <property type="component" value="Unassembled WGS sequence"/>
</dbReference>
<keyword evidence="2" id="KW-1185">Reference proteome</keyword>
<sequence length="168" mass="18716">MESKIVPNISREGKRTKRPVLQCNNCGRTSYLANTCNKKTKLNKFQIIEEGQCTEEKDVSNPDSAVSEDTPVEDYTIENITAFFEVTEVHTHMPQYSDDCYHLINIPVARMCKTKSAQGKGYTAGASCIISILINDIEAKVGLDTGTLCTCVGKDYLQAILSKWKNQI</sequence>
<protein>
    <submittedName>
        <fullName evidence="1">Uncharacterized protein</fullName>
    </submittedName>
</protein>
<dbReference type="EMBL" id="AVOT02020519">
    <property type="protein sequence ID" value="MBW0508750.1"/>
    <property type="molecule type" value="Genomic_DNA"/>
</dbReference>
<reference evidence="1" key="1">
    <citation type="submission" date="2021-03" db="EMBL/GenBank/DDBJ databases">
        <title>Draft genome sequence of rust myrtle Austropuccinia psidii MF-1, a brazilian biotype.</title>
        <authorList>
            <person name="Quecine M.C."/>
            <person name="Pachon D.M.R."/>
            <person name="Bonatelli M.L."/>
            <person name="Correr F.H."/>
            <person name="Franceschini L.M."/>
            <person name="Leite T.F."/>
            <person name="Margarido G.R.A."/>
            <person name="Almeida C.A."/>
            <person name="Ferrarezi J.A."/>
            <person name="Labate C.A."/>
        </authorList>
    </citation>
    <scope>NUCLEOTIDE SEQUENCE</scope>
    <source>
        <strain evidence="1">MF-1</strain>
    </source>
</reference>
<evidence type="ECO:0000313" key="2">
    <source>
        <dbReference type="Proteomes" id="UP000765509"/>
    </source>
</evidence>
<dbReference type="OrthoDB" id="2507294at2759"/>
<name>A0A9Q3HP83_9BASI</name>
<comment type="caution">
    <text evidence="1">The sequence shown here is derived from an EMBL/GenBank/DDBJ whole genome shotgun (WGS) entry which is preliminary data.</text>
</comment>
<dbReference type="AlphaFoldDB" id="A0A9Q3HP83"/>
<organism evidence="1 2">
    <name type="scientific">Austropuccinia psidii MF-1</name>
    <dbReference type="NCBI Taxonomy" id="1389203"/>
    <lineage>
        <taxon>Eukaryota</taxon>
        <taxon>Fungi</taxon>
        <taxon>Dikarya</taxon>
        <taxon>Basidiomycota</taxon>
        <taxon>Pucciniomycotina</taxon>
        <taxon>Pucciniomycetes</taxon>
        <taxon>Pucciniales</taxon>
        <taxon>Sphaerophragmiaceae</taxon>
        <taxon>Austropuccinia</taxon>
    </lineage>
</organism>
<gene>
    <name evidence="1" type="ORF">O181_048465</name>
</gene>
<proteinExistence type="predicted"/>
<accession>A0A9Q3HP83</accession>
<evidence type="ECO:0000313" key="1">
    <source>
        <dbReference type="EMBL" id="MBW0508750.1"/>
    </source>
</evidence>